<keyword evidence="2 7" id="KW-0808">Transferase</keyword>
<dbReference type="CDD" id="cd02440">
    <property type="entry name" value="AdoMet_MTases"/>
    <property type="match status" value="1"/>
</dbReference>
<dbReference type="InterPro" id="IPR001077">
    <property type="entry name" value="COMT_C"/>
</dbReference>
<dbReference type="InterPro" id="IPR036388">
    <property type="entry name" value="WH-like_DNA-bd_sf"/>
</dbReference>
<keyword evidence="3" id="KW-0949">S-adenosyl-L-methionine</keyword>
<dbReference type="SUPFAM" id="SSF53335">
    <property type="entry name" value="S-adenosyl-L-methionine-dependent methyltransferases"/>
    <property type="match status" value="1"/>
</dbReference>
<dbReference type="PANTHER" id="PTHR43712">
    <property type="entry name" value="PUTATIVE (AFU_ORTHOLOGUE AFUA_4G14580)-RELATED"/>
    <property type="match status" value="1"/>
</dbReference>
<dbReference type="Pfam" id="PF00891">
    <property type="entry name" value="Methyltransf_2"/>
    <property type="match status" value="1"/>
</dbReference>
<name>A0A4V2S0L0_9ACTN</name>
<dbReference type="RefSeq" id="WP_132208577.1">
    <property type="nucleotide sequence ID" value="NZ_SLWN01000003.1"/>
</dbReference>
<evidence type="ECO:0000256" key="3">
    <source>
        <dbReference type="ARBA" id="ARBA00022691"/>
    </source>
</evidence>
<dbReference type="PANTHER" id="PTHR43712:SF2">
    <property type="entry name" value="O-METHYLTRANSFERASE CICE"/>
    <property type="match status" value="1"/>
</dbReference>
<proteinExistence type="predicted"/>
<dbReference type="OrthoDB" id="3804952at2"/>
<dbReference type="Pfam" id="PF08100">
    <property type="entry name" value="Dimerisation"/>
    <property type="match status" value="1"/>
</dbReference>
<protein>
    <submittedName>
        <fullName evidence="7">Methyltransferase family protein</fullName>
    </submittedName>
</protein>
<dbReference type="SUPFAM" id="SSF46785">
    <property type="entry name" value="Winged helix' DNA-binding domain"/>
    <property type="match status" value="1"/>
</dbReference>
<feature type="domain" description="O-methyltransferase C-terminal" evidence="5">
    <location>
        <begin position="135"/>
        <end position="343"/>
    </location>
</feature>
<evidence type="ECO:0000259" key="5">
    <source>
        <dbReference type="Pfam" id="PF00891"/>
    </source>
</evidence>
<evidence type="ECO:0000256" key="1">
    <source>
        <dbReference type="ARBA" id="ARBA00022603"/>
    </source>
</evidence>
<dbReference type="InterPro" id="IPR029063">
    <property type="entry name" value="SAM-dependent_MTases_sf"/>
</dbReference>
<evidence type="ECO:0000259" key="6">
    <source>
        <dbReference type="Pfam" id="PF08100"/>
    </source>
</evidence>
<dbReference type="InterPro" id="IPR012967">
    <property type="entry name" value="COMT_dimerisation"/>
</dbReference>
<dbReference type="Proteomes" id="UP000294508">
    <property type="component" value="Unassembled WGS sequence"/>
</dbReference>
<evidence type="ECO:0000256" key="4">
    <source>
        <dbReference type="SAM" id="MobiDB-lite"/>
    </source>
</evidence>
<feature type="domain" description="O-methyltransferase dimerisation" evidence="6">
    <location>
        <begin position="36"/>
        <end position="113"/>
    </location>
</feature>
<gene>
    <name evidence="7" type="ORF">EV652_10379</name>
</gene>
<dbReference type="GO" id="GO:0046983">
    <property type="term" value="F:protein dimerization activity"/>
    <property type="evidence" value="ECO:0007669"/>
    <property type="project" value="InterPro"/>
</dbReference>
<evidence type="ECO:0000313" key="7">
    <source>
        <dbReference type="EMBL" id="TCO33080.1"/>
    </source>
</evidence>
<dbReference type="AlphaFoldDB" id="A0A4V2S0L0"/>
<comment type="caution">
    <text evidence="7">The sequence shown here is derived from an EMBL/GenBank/DDBJ whole genome shotgun (WGS) entry which is preliminary data.</text>
</comment>
<accession>A0A4V2S0L0</accession>
<dbReference type="GO" id="GO:0008171">
    <property type="term" value="F:O-methyltransferase activity"/>
    <property type="evidence" value="ECO:0007669"/>
    <property type="project" value="InterPro"/>
</dbReference>
<sequence>MHNTRDQAVANPTGTNAAVGPRVADHDPTVSPLPLMQLSIGFWSFKALAAAYELDLFASLSGTDGRTIDELAEILGAGQRPVELLVTACASIGLLEGRDGRYVNSALADEFLVPGKAHHFGGWVQMLDRRLYPAWSRMTEAVRTNRPTSWNPDEQAHLFDSEDPELLALFWEAMHSLSTLTARELGVHVDLSASTALLDVGGGSGAYDIELSRRYPNLRATVFDLPPVCEIASKKILAAGYEDRIAVTPGDFLADPELPAGHDVVLLSMIMHDWTPEQDLAILRKCFAALPPGGRIVISELLVNDEKTGPPAAALMSLNMLVETVGRNYTAAEYERWLHATGFVDVQTMTFEAPGANGAVLACKP</sequence>
<reference evidence="7 8" key="1">
    <citation type="journal article" date="2015" name="Stand. Genomic Sci.">
        <title>Genomic Encyclopedia of Bacterial and Archaeal Type Strains, Phase III: the genomes of soil and plant-associated and newly described type strains.</title>
        <authorList>
            <person name="Whitman W.B."/>
            <person name="Woyke T."/>
            <person name="Klenk H.P."/>
            <person name="Zhou Y."/>
            <person name="Lilburn T.G."/>
            <person name="Beck B.J."/>
            <person name="De Vos P."/>
            <person name="Vandamme P."/>
            <person name="Eisen J.A."/>
            <person name="Garrity G."/>
            <person name="Hugenholtz P."/>
            <person name="Kyrpides N.C."/>
        </authorList>
    </citation>
    <scope>NUCLEOTIDE SEQUENCE [LARGE SCALE GENOMIC DNA]</scope>
    <source>
        <strain evidence="7 8">VKM Ac-2572</strain>
    </source>
</reference>
<dbReference type="Gene3D" id="3.40.50.150">
    <property type="entry name" value="Vaccinia Virus protein VP39"/>
    <property type="match status" value="1"/>
</dbReference>
<dbReference type="InterPro" id="IPR016461">
    <property type="entry name" value="COMT-like"/>
</dbReference>
<dbReference type="EMBL" id="SLWN01000003">
    <property type="protein sequence ID" value="TCO33080.1"/>
    <property type="molecule type" value="Genomic_DNA"/>
</dbReference>
<organism evidence="7 8">
    <name type="scientific">Kribbella steppae</name>
    <dbReference type="NCBI Taxonomy" id="2512223"/>
    <lineage>
        <taxon>Bacteria</taxon>
        <taxon>Bacillati</taxon>
        <taxon>Actinomycetota</taxon>
        <taxon>Actinomycetes</taxon>
        <taxon>Propionibacteriales</taxon>
        <taxon>Kribbellaceae</taxon>
        <taxon>Kribbella</taxon>
    </lineage>
</organism>
<dbReference type="InterPro" id="IPR036390">
    <property type="entry name" value="WH_DNA-bd_sf"/>
</dbReference>
<dbReference type="PROSITE" id="PS51683">
    <property type="entry name" value="SAM_OMT_II"/>
    <property type="match status" value="1"/>
</dbReference>
<feature type="region of interest" description="Disordered" evidence="4">
    <location>
        <begin position="1"/>
        <end position="23"/>
    </location>
</feature>
<keyword evidence="8" id="KW-1185">Reference proteome</keyword>
<evidence type="ECO:0000313" key="8">
    <source>
        <dbReference type="Proteomes" id="UP000294508"/>
    </source>
</evidence>
<evidence type="ECO:0000256" key="2">
    <source>
        <dbReference type="ARBA" id="ARBA00022679"/>
    </source>
</evidence>
<dbReference type="GO" id="GO:0032259">
    <property type="term" value="P:methylation"/>
    <property type="evidence" value="ECO:0007669"/>
    <property type="project" value="UniProtKB-KW"/>
</dbReference>
<keyword evidence="1 7" id="KW-0489">Methyltransferase</keyword>
<dbReference type="Gene3D" id="1.10.10.10">
    <property type="entry name" value="Winged helix-like DNA-binding domain superfamily/Winged helix DNA-binding domain"/>
    <property type="match status" value="1"/>
</dbReference>